<dbReference type="InterPro" id="IPR020583">
    <property type="entry name" value="Inositol_monoP_metal-BS"/>
</dbReference>
<gene>
    <name evidence="3" type="ORF">METZ01_LOCUS380737</name>
</gene>
<dbReference type="EMBL" id="UINC01140627">
    <property type="protein sequence ID" value="SVD27883.1"/>
    <property type="molecule type" value="Genomic_DNA"/>
</dbReference>
<evidence type="ECO:0008006" key="4">
    <source>
        <dbReference type="Google" id="ProtNLM"/>
    </source>
</evidence>
<dbReference type="CDD" id="cd01638">
    <property type="entry name" value="CysQ"/>
    <property type="match status" value="1"/>
</dbReference>
<dbReference type="GO" id="GO:0008441">
    <property type="term" value="F:3'(2'),5'-bisphosphate nucleotidase activity"/>
    <property type="evidence" value="ECO:0007669"/>
    <property type="project" value="InterPro"/>
</dbReference>
<name>A0A382U0U3_9ZZZZ</name>
<dbReference type="InterPro" id="IPR050725">
    <property type="entry name" value="CysQ/Inositol_MonoPase"/>
</dbReference>
<feature type="non-terminal residue" evidence="3">
    <location>
        <position position="226"/>
    </location>
</feature>
<dbReference type="GO" id="GO:0000103">
    <property type="term" value="P:sulfate assimilation"/>
    <property type="evidence" value="ECO:0007669"/>
    <property type="project" value="TreeGrafter"/>
</dbReference>
<accession>A0A382U0U3</accession>
<dbReference type="NCBIfam" id="TIGR01331">
    <property type="entry name" value="bisphos_cysQ"/>
    <property type="match status" value="1"/>
</dbReference>
<reference evidence="3" key="1">
    <citation type="submission" date="2018-05" db="EMBL/GenBank/DDBJ databases">
        <authorList>
            <person name="Lanie J.A."/>
            <person name="Ng W.-L."/>
            <person name="Kazmierczak K.M."/>
            <person name="Andrzejewski T.M."/>
            <person name="Davidsen T.M."/>
            <person name="Wayne K.J."/>
            <person name="Tettelin H."/>
            <person name="Glass J.I."/>
            <person name="Rusch D."/>
            <person name="Podicherti R."/>
            <person name="Tsui H.-C.T."/>
            <person name="Winkler M.E."/>
        </authorList>
    </citation>
    <scope>NUCLEOTIDE SEQUENCE</scope>
</reference>
<dbReference type="InterPro" id="IPR006240">
    <property type="entry name" value="CysQ"/>
</dbReference>
<dbReference type="InterPro" id="IPR000760">
    <property type="entry name" value="Inositol_monophosphatase-like"/>
</dbReference>
<dbReference type="Gene3D" id="3.40.190.80">
    <property type="match status" value="1"/>
</dbReference>
<keyword evidence="2" id="KW-0460">Magnesium</keyword>
<protein>
    <recommendedName>
        <fullName evidence="4">3'(2'),5'-bisphosphate nucleotidase</fullName>
    </recommendedName>
</protein>
<dbReference type="SUPFAM" id="SSF56655">
    <property type="entry name" value="Carbohydrate phosphatase"/>
    <property type="match status" value="1"/>
</dbReference>
<keyword evidence="1" id="KW-0479">Metal-binding</keyword>
<dbReference type="AlphaFoldDB" id="A0A382U0U3"/>
<dbReference type="GO" id="GO:0000287">
    <property type="term" value="F:magnesium ion binding"/>
    <property type="evidence" value="ECO:0007669"/>
    <property type="project" value="InterPro"/>
</dbReference>
<evidence type="ECO:0000256" key="2">
    <source>
        <dbReference type="ARBA" id="ARBA00022842"/>
    </source>
</evidence>
<dbReference type="Gene3D" id="3.30.540.10">
    <property type="entry name" value="Fructose-1,6-Bisphosphatase, subunit A, domain 1"/>
    <property type="match status" value="1"/>
</dbReference>
<proteinExistence type="predicted"/>
<sequence>MVQDDQAADLKESNMNNQLLEQVLEIAAAAGRAAMEHYGSDAPVEYKEDNSPLTLADKAAHFVIVNSLQVLDPWLPVLSEESDKDEIADRKSWHDFWVVDPLDGSKEFIKQSGQFTVNIARVQGDEPVLGVVYAPATGEYYYATRGDGAFAIRADGSVDEIIVSPADPPGLRIVASKDHAGPQVEALLERLDGAECVSMGSSLKFCLVAEGKADFYPRLVPTMEWD</sequence>
<dbReference type="PANTHER" id="PTHR43028:SF5">
    <property type="entry name" value="3'(2'),5'-BISPHOSPHATE NUCLEOTIDASE 1"/>
    <property type="match status" value="1"/>
</dbReference>
<dbReference type="PANTHER" id="PTHR43028">
    <property type="entry name" value="3'(2'),5'-BISPHOSPHATE NUCLEOTIDASE 1"/>
    <property type="match status" value="1"/>
</dbReference>
<dbReference type="PROSITE" id="PS00629">
    <property type="entry name" value="IMP_1"/>
    <property type="match status" value="1"/>
</dbReference>
<evidence type="ECO:0000313" key="3">
    <source>
        <dbReference type="EMBL" id="SVD27883.1"/>
    </source>
</evidence>
<evidence type="ECO:0000256" key="1">
    <source>
        <dbReference type="ARBA" id="ARBA00022723"/>
    </source>
</evidence>
<dbReference type="Pfam" id="PF00459">
    <property type="entry name" value="Inositol_P"/>
    <property type="match status" value="1"/>
</dbReference>
<organism evidence="3">
    <name type="scientific">marine metagenome</name>
    <dbReference type="NCBI Taxonomy" id="408172"/>
    <lineage>
        <taxon>unclassified sequences</taxon>
        <taxon>metagenomes</taxon>
        <taxon>ecological metagenomes</taxon>
    </lineage>
</organism>
<dbReference type="GO" id="GO:0050427">
    <property type="term" value="P:3'-phosphoadenosine 5'-phosphosulfate metabolic process"/>
    <property type="evidence" value="ECO:0007669"/>
    <property type="project" value="TreeGrafter"/>
</dbReference>